<protein>
    <recommendedName>
        <fullName evidence="4 9">Protein-L-isoaspartate O-methyltransferase</fullName>
        <ecNumber evidence="3 9">2.1.1.77</ecNumber>
    </recommendedName>
</protein>
<dbReference type="NCBIfam" id="TIGR00080">
    <property type="entry name" value="pimt"/>
    <property type="match status" value="1"/>
</dbReference>
<dbReference type="SUPFAM" id="SSF53335">
    <property type="entry name" value="S-adenosyl-L-methionine-dependent methyltransferases"/>
    <property type="match status" value="1"/>
</dbReference>
<dbReference type="EMBL" id="MEXN01000001">
    <property type="protein sequence ID" value="OGD04351.1"/>
    <property type="molecule type" value="Genomic_DNA"/>
</dbReference>
<reference evidence="10 11" key="1">
    <citation type="journal article" date="2016" name="Nat. Commun.">
        <title>Thousands of microbial genomes shed light on interconnected biogeochemical processes in an aquifer system.</title>
        <authorList>
            <person name="Anantharaman K."/>
            <person name="Brown C.T."/>
            <person name="Hug L.A."/>
            <person name="Sharon I."/>
            <person name="Castelle C.J."/>
            <person name="Probst A.J."/>
            <person name="Thomas B.C."/>
            <person name="Singh A."/>
            <person name="Wilkins M.J."/>
            <person name="Karaoz U."/>
            <person name="Brodie E.L."/>
            <person name="Williams K.H."/>
            <person name="Hubbard S.S."/>
            <person name="Banfield J.F."/>
        </authorList>
    </citation>
    <scope>NUCLEOTIDE SEQUENCE [LARGE SCALE GENOMIC DNA]</scope>
</reference>
<evidence type="ECO:0000256" key="4">
    <source>
        <dbReference type="ARBA" id="ARBA00013346"/>
    </source>
</evidence>
<dbReference type="FunFam" id="3.40.50.150:FF:000010">
    <property type="entry name" value="Protein-L-isoaspartate O-methyltransferase"/>
    <property type="match status" value="1"/>
</dbReference>
<keyword evidence="6 10" id="KW-0489">Methyltransferase</keyword>
<evidence type="ECO:0000313" key="11">
    <source>
        <dbReference type="Proteomes" id="UP000177080"/>
    </source>
</evidence>
<keyword evidence="7 10" id="KW-0808">Transferase</keyword>
<dbReference type="PANTHER" id="PTHR11579:SF0">
    <property type="entry name" value="PROTEIN-L-ISOASPARTATE(D-ASPARTATE) O-METHYLTRANSFERASE"/>
    <property type="match status" value="1"/>
</dbReference>
<dbReference type="PROSITE" id="PS01279">
    <property type="entry name" value="PCMT"/>
    <property type="match status" value="1"/>
</dbReference>
<evidence type="ECO:0000256" key="1">
    <source>
        <dbReference type="ARBA" id="ARBA00004496"/>
    </source>
</evidence>
<dbReference type="AlphaFoldDB" id="A0A1F4ZDG7"/>
<comment type="caution">
    <text evidence="10">The sequence shown here is derived from an EMBL/GenBank/DDBJ whole genome shotgun (WGS) entry which is preliminary data.</text>
</comment>
<evidence type="ECO:0000256" key="9">
    <source>
        <dbReference type="NCBIfam" id="TIGR00080"/>
    </source>
</evidence>
<dbReference type="GO" id="GO:0030091">
    <property type="term" value="P:protein repair"/>
    <property type="evidence" value="ECO:0007669"/>
    <property type="project" value="UniProtKB-UniRule"/>
</dbReference>
<evidence type="ECO:0000256" key="5">
    <source>
        <dbReference type="ARBA" id="ARBA00022490"/>
    </source>
</evidence>
<name>A0A1F4ZDG7_9BACT</name>
<proteinExistence type="inferred from homology"/>
<dbReference type="PANTHER" id="PTHR11579">
    <property type="entry name" value="PROTEIN-L-ISOASPARTATE O-METHYLTRANSFERASE"/>
    <property type="match status" value="1"/>
</dbReference>
<dbReference type="Proteomes" id="UP000177080">
    <property type="component" value="Unassembled WGS sequence"/>
</dbReference>
<evidence type="ECO:0000256" key="8">
    <source>
        <dbReference type="ARBA" id="ARBA00022691"/>
    </source>
</evidence>
<sequence>MKRMLDTVREYGVRDERVLAAMAEVDRRSFVPEEYGHLAYEDRPLPIGYGQTISQPYTVARMCELLIQKSKGKSQKYGRVLEIGTGSGYQTALLAKLFDKVYSVEVVPELARRAEFEIRNLKFENVKIKVGDGKEGWPRYAPYDGIIVAAMADEVPSELVNQLISGGRIVIPVKGEMMRGEKRDGKIIWEKLGSFSFVPLV</sequence>
<keyword evidence="5" id="KW-0963">Cytoplasm</keyword>
<dbReference type="GO" id="GO:0032259">
    <property type="term" value="P:methylation"/>
    <property type="evidence" value="ECO:0007669"/>
    <property type="project" value="UniProtKB-KW"/>
</dbReference>
<comment type="subcellular location">
    <subcellularLocation>
        <location evidence="1">Cytoplasm</location>
    </subcellularLocation>
</comment>
<comment type="similarity">
    <text evidence="2">Belongs to the methyltransferase superfamily. L-isoaspartyl/D-aspartyl protein methyltransferase family.</text>
</comment>
<accession>A0A1F4ZDG7</accession>
<dbReference type="EC" id="2.1.1.77" evidence="3 9"/>
<organism evidence="10 11">
    <name type="scientific">Candidatus Amesbacteria bacterium RIFCSPLOWO2_01_FULL_48_25</name>
    <dbReference type="NCBI Taxonomy" id="1797259"/>
    <lineage>
        <taxon>Bacteria</taxon>
        <taxon>Candidatus Amesiibacteriota</taxon>
    </lineage>
</organism>
<keyword evidence="8" id="KW-0949">S-adenosyl-L-methionine</keyword>
<dbReference type="STRING" id="1797259.A2989_04940"/>
<dbReference type="GO" id="GO:0005737">
    <property type="term" value="C:cytoplasm"/>
    <property type="evidence" value="ECO:0007669"/>
    <property type="project" value="UniProtKB-SubCell"/>
</dbReference>
<dbReference type="InterPro" id="IPR000682">
    <property type="entry name" value="PCMT"/>
</dbReference>
<dbReference type="GO" id="GO:0004719">
    <property type="term" value="F:protein-L-isoaspartate (D-aspartate) O-methyltransferase activity"/>
    <property type="evidence" value="ECO:0007669"/>
    <property type="project" value="UniProtKB-UniRule"/>
</dbReference>
<evidence type="ECO:0000313" key="10">
    <source>
        <dbReference type="EMBL" id="OGD04351.1"/>
    </source>
</evidence>
<dbReference type="InterPro" id="IPR029063">
    <property type="entry name" value="SAM-dependent_MTases_sf"/>
</dbReference>
<dbReference type="NCBIfam" id="NF001453">
    <property type="entry name" value="PRK00312.1"/>
    <property type="match status" value="1"/>
</dbReference>
<gene>
    <name evidence="10" type="ORF">A2989_04940</name>
</gene>
<dbReference type="Pfam" id="PF01135">
    <property type="entry name" value="PCMT"/>
    <property type="match status" value="1"/>
</dbReference>
<dbReference type="CDD" id="cd02440">
    <property type="entry name" value="AdoMet_MTases"/>
    <property type="match status" value="1"/>
</dbReference>
<evidence type="ECO:0000256" key="2">
    <source>
        <dbReference type="ARBA" id="ARBA00005369"/>
    </source>
</evidence>
<evidence type="ECO:0000256" key="6">
    <source>
        <dbReference type="ARBA" id="ARBA00022603"/>
    </source>
</evidence>
<dbReference type="Gene3D" id="3.40.50.150">
    <property type="entry name" value="Vaccinia Virus protein VP39"/>
    <property type="match status" value="1"/>
</dbReference>
<evidence type="ECO:0000256" key="3">
    <source>
        <dbReference type="ARBA" id="ARBA00011890"/>
    </source>
</evidence>
<evidence type="ECO:0000256" key="7">
    <source>
        <dbReference type="ARBA" id="ARBA00022679"/>
    </source>
</evidence>